<accession>A0A2S5GPL2</accession>
<organism evidence="1 2">
    <name type="scientific">Achromobacter spanius</name>
    <dbReference type="NCBI Taxonomy" id="217203"/>
    <lineage>
        <taxon>Bacteria</taxon>
        <taxon>Pseudomonadati</taxon>
        <taxon>Pseudomonadota</taxon>
        <taxon>Betaproteobacteria</taxon>
        <taxon>Burkholderiales</taxon>
        <taxon>Alcaligenaceae</taxon>
        <taxon>Achromobacter</taxon>
    </lineage>
</organism>
<protein>
    <submittedName>
        <fullName evidence="1">DUF4863 domain-containing protein</fullName>
    </submittedName>
</protein>
<name>A0A2S5GPL2_9BURK</name>
<proteinExistence type="predicted"/>
<evidence type="ECO:0000313" key="1">
    <source>
        <dbReference type="EMBL" id="PPA74783.1"/>
    </source>
</evidence>
<dbReference type="AlphaFoldDB" id="A0A2S5GPL2"/>
<dbReference type="OrthoDB" id="4467772at2"/>
<dbReference type="Proteomes" id="UP000239990">
    <property type="component" value="Unassembled WGS sequence"/>
</dbReference>
<dbReference type="Pfam" id="PF16155">
    <property type="entry name" value="PnbB"/>
    <property type="match status" value="1"/>
</dbReference>
<comment type="caution">
    <text evidence="1">The sequence shown here is derived from an EMBL/GenBank/DDBJ whole genome shotgun (WGS) entry which is preliminary data.</text>
</comment>
<dbReference type="EMBL" id="PREU01000008">
    <property type="protein sequence ID" value="PPA74783.1"/>
    <property type="molecule type" value="Genomic_DNA"/>
</dbReference>
<reference evidence="1 2" key="1">
    <citation type="submission" date="2018-02" db="EMBL/GenBank/DDBJ databases">
        <title>Draft Genome of Achromobacter spanius stain 6.</title>
        <authorList>
            <person name="Gunasekera T.S."/>
            <person name="Radwan O."/>
            <person name="Ruiz O.N."/>
        </authorList>
    </citation>
    <scope>NUCLEOTIDE SEQUENCE [LARGE SCALE GENOMIC DNA]</scope>
    <source>
        <strain evidence="1 2">6</strain>
    </source>
</reference>
<sequence>MSTPDQFHALMQAATRLVADEPLDAGLQAKLNREAGPTSALYQQIFAACKQGVADGWMCNREGGGIRYGRVIKPADDLGGCSVDVVDMDDLAGPHHAHPNGEIDLIMPLTADARFDGHGAGWLVYGPGSAHSPTVTQGRALVLYLLPGGAIEFTRPGS</sequence>
<evidence type="ECO:0000313" key="2">
    <source>
        <dbReference type="Proteomes" id="UP000239990"/>
    </source>
</evidence>
<dbReference type="InterPro" id="IPR032345">
    <property type="entry name" value="PnbB"/>
</dbReference>
<gene>
    <name evidence="1" type="ORF">C4E15_19055</name>
</gene>
<dbReference type="RefSeq" id="WP_046804435.1">
    <property type="nucleotide sequence ID" value="NZ_PREU01000008.1"/>
</dbReference>